<dbReference type="CDD" id="cd02440">
    <property type="entry name" value="AdoMet_MTases"/>
    <property type="match status" value="1"/>
</dbReference>
<gene>
    <name evidence="4" type="ORF">CJ030_MR6G019676</name>
</gene>
<evidence type="ECO:0000313" key="4">
    <source>
        <dbReference type="EMBL" id="KAB1210933.1"/>
    </source>
</evidence>
<evidence type="ECO:0000256" key="1">
    <source>
        <dbReference type="ARBA" id="ARBA00022603"/>
    </source>
</evidence>
<keyword evidence="2 4" id="KW-0808">Transferase</keyword>
<reference evidence="4 5" key="1">
    <citation type="journal article" date="2019" name="Plant Biotechnol. J.">
        <title>The red bayberry genome and genetic basis of sex determination.</title>
        <authorList>
            <person name="Jia H.M."/>
            <person name="Jia H.J."/>
            <person name="Cai Q.L."/>
            <person name="Wang Y."/>
            <person name="Zhao H.B."/>
            <person name="Yang W.F."/>
            <person name="Wang G.Y."/>
            <person name="Li Y.H."/>
            <person name="Zhan D.L."/>
            <person name="Shen Y.T."/>
            <person name="Niu Q.F."/>
            <person name="Chang L."/>
            <person name="Qiu J."/>
            <person name="Zhao L."/>
            <person name="Xie H.B."/>
            <person name="Fu W.Y."/>
            <person name="Jin J."/>
            <person name="Li X.W."/>
            <person name="Jiao Y."/>
            <person name="Zhou C.C."/>
            <person name="Tu T."/>
            <person name="Chai C.Y."/>
            <person name="Gao J.L."/>
            <person name="Fan L.J."/>
            <person name="van de Weg E."/>
            <person name="Wang J.Y."/>
            <person name="Gao Z.S."/>
        </authorList>
    </citation>
    <scope>NUCLEOTIDE SEQUENCE [LARGE SCALE GENOMIC DNA]</scope>
    <source>
        <tissue evidence="4">Leaves</tissue>
    </source>
</reference>
<dbReference type="Gene3D" id="3.40.50.150">
    <property type="entry name" value="Vaccinia Virus protein VP39"/>
    <property type="match status" value="1"/>
</dbReference>
<dbReference type="EMBL" id="RXIC02000024">
    <property type="protein sequence ID" value="KAB1210933.1"/>
    <property type="molecule type" value="Genomic_DNA"/>
</dbReference>
<accession>A0A6A1VDV5</accession>
<dbReference type="AlphaFoldDB" id="A0A6A1VDV5"/>
<dbReference type="OrthoDB" id="16816at2759"/>
<dbReference type="Proteomes" id="UP000516437">
    <property type="component" value="Chromosome 6"/>
</dbReference>
<dbReference type="InterPro" id="IPR029063">
    <property type="entry name" value="SAM-dependent_MTases_sf"/>
</dbReference>
<dbReference type="Pfam" id="PF08241">
    <property type="entry name" value="Methyltransf_11"/>
    <property type="match status" value="1"/>
</dbReference>
<evidence type="ECO:0000313" key="5">
    <source>
        <dbReference type="Proteomes" id="UP000516437"/>
    </source>
</evidence>
<feature type="domain" description="Methyltransferase type 11" evidence="3">
    <location>
        <begin position="107"/>
        <end position="196"/>
    </location>
</feature>
<dbReference type="GO" id="GO:0005739">
    <property type="term" value="C:mitochondrion"/>
    <property type="evidence" value="ECO:0007669"/>
    <property type="project" value="TreeGrafter"/>
</dbReference>
<evidence type="ECO:0000256" key="2">
    <source>
        <dbReference type="ARBA" id="ARBA00022679"/>
    </source>
</evidence>
<sequence length="430" mass="47777">MRTLALFQKSSLSLWRRGRQLPYRIFSSGLCTDITTTTPNIDEVQSSRVKIFDRHLKQKQRDRAAWLMHPKDCFVDAVVENLLDRLEDCKKAFPRALCSGGSLEAIRRLLRGRGAIENLIMMDTSYDMVKLCKDAEKDMENGNIEASYLVGDEEFLPVKESSLDLVISCLGLHWTNDLPGAMIQSRLALKPDGLFLAAILGGETLKLELRIACTVAQMEREGGISPRVSPLAQSRLALKPDGLFLAAILGGETLKLELRIACTVAQMEREGGISPRVSPLAQVSFICTSFSYLRFDVLDSLIYVTPIITTQKVRDAGNLLTRAGFSLPGVDVEEYVVKYPSALELIEHLRAMGETNALLQRSPILERETALATAAIYDSMFAAEDGTIPATFQVIYMTGWRDHPSQQKARSRGSATISFKDIQQQLGRES</sequence>
<evidence type="ECO:0000259" key="3">
    <source>
        <dbReference type="Pfam" id="PF08241"/>
    </source>
</evidence>
<organism evidence="4 5">
    <name type="scientific">Morella rubra</name>
    <name type="common">Chinese bayberry</name>
    <dbReference type="NCBI Taxonomy" id="262757"/>
    <lineage>
        <taxon>Eukaryota</taxon>
        <taxon>Viridiplantae</taxon>
        <taxon>Streptophyta</taxon>
        <taxon>Embryophyta</taxon>
        <taxon>Tracheophyta</taxon>
        <taxon>Spermatophyta</taxon>
        <taxon>Magnoliopsida</taxon>
        <taxon>eudicotyledons</taxon>
        <taxon>Gunneridae</taxon>
        <taxon>Pentapetalae</taxon>
        <taxon>rosids</taxon>
        <taxon>fabids</taxon>
        <taxon>Fagales</taxon>
        <taxon>Myricaceae</taxon>
        <taxon>Morella</taxon>
    </lineage>
</organism>
<keyword evidence="1 4" id="KW-0489">Methyltransferase</keyword>
<dbReference type="SUPFAM" id="SSF53335">
    <property type="entry name" value="S-adenosyl-L-methionine-dependent methyltransferases"/>
    <property type="match status" value="1"/>
</dbReference>
<dbReference type="PANTHER" id="PTHR13090:SF1">
    <property type="entry name" value="ARGININE-HYDROXYLASE NDUFAF5, MITOCHONDRIAL"/>
    <property type="match status" value="1"/>
</dbReference>
<proteinExistence type="predicted"/>
<dbReference type="InterPro" id="IPR050602">
    <property type="entry name" value="Malonyl-ACP_OMT"/>
</dbReference>
<keyword evidence="5" id="KW-1185">Reference proteome</keyword>
<comment type="caution">
    <text evidence="4">The sequence shown here is derived from an EMBL/GenBank/DDBJ whole genome shotgun (WGS) entry which is preliminary data.</text>
</comment>
<dbReference type="GO" id="GO:0032259">
    <property type="term" value="P:methylation"/>
    <property type="evidence" value="ECO:0007669"/>
    <property type="project" value="UniProtKB-KW"/>
</dbReference>
<name>A0A6A1VDV5_9ROSI</name>
<dbReference type="InterPro" id="IPR013216">
    <property type="entry name" value="Methyltransf_11"/>
</dbReference>
<dbReference type="GO" id="GO:0008757">
    <property type="term" value="F:S-adenosylmethionine-dependent methyltransferase activity"/>
    <property type="evidence" value="ECO:0007669"/>
    <property type="project" value="InterPro"/>
</dbReference>
<dbReference type="GO" id="GO:0032981">
    <property type="term" value="P:mitochondrial respiratory chain complex I assembly"/>
    <property type="evidence" value="ECO:0007669"/>
    <property type="project" value="TreeGrafter"/>
</dbReference>
<dbReference type="PANTHER" id="PTHR13090">
    <property type="entry name" value="ARGININE-HYDROXYLASE NDUFAF5, MITOCHONDRIAL"/>
    <property type="match status" value="1"/>
</dbReference>
<protein>
    <submittedName>
        <fullName evidence="4">Putative methyltransferase At1g22800</fullName>
    </submittedName>
</protein>